<dbReference type="Gene3D" id="3.40.1190.20">
    <property type="match status" value="1"/>
</dbReference>
<dbReference type="InterPro" id="IPR029056">
    <property type="entry name" value="Ribokinase-like"/>
</dbReference>
<keyword evidence="2 4" id="KW-0808">Transferase</keyword>
<name>A0A6N3FYY8_CLOBU</name>
<comment type="similarity">
    <text evidence="1">Belongs to the carbohydrate kinase PfkB family.</text>
</comment>
<dbReference type="PANTHER" id="PTHR43085:SF57">
    <property type="entry name" value="CARBOHYDRATE KINASE PFKB DOMAIN-CONTAINING PROTEIN"/>
    <property type="match status" value="1"/>
</dbReference>
<proteinExistence type="inferred from homology"/>
<sequence length="315" mass="34609">MDVITIGDAMVAMCPKEKGPILFCNTFERKIGGAELNVAIGCARLGLKSGWISRLGQDDFGKHILKTVRGEGIDTSQIELVEGYQTSVYFREVMANGDSRSFYYRENSPTSTMTAESLDENYFRNSKVLHITGVFPSINDNNKEILLKAVELAKKNNLLISFDPNIRLKMWTKSQAREFINKFLSEVDILLVGDEEISILIDEEDTNEAIKKFHDMGIDKVVVKRGAKGAIGSDGSNIYDVAAIKPKALIDTVGAGDGFAAGFLSAYLKGDSFEESIEFANAVGSLVVGIEGDNEGLPYYEDVLAHLGKIKTIER</sequence>
<gene>
    <name evidence="4" type="primary">kdgK_3</name>
    <name evidence="4" type="ORF">CBLFYP62_02816</name>
</gene>
<keyword evidence="3 4" id="KW-0418">Kinase</keyword>
<protein>
    <submittedName>
        <fullName evidence="4">2-dehydro-3-deoxygluconokinase</fullName>
        <ecNumber evidence="4">2.7.1.45</ecNumber>
    </submittedName>
</protein>
<dbReference type="InterPro" id="IPR050306">
    <property type="entry name" value="PfkB_Carbo_kinase"/>
</dbReference>
<evidence type="ECO:0000313" key="4">
    <source>
        <dbReference type="EMBL" id="VYU57334.1"/>
    </source>
</evidence>
<dbReference type="SUPFAM" id="SSF53613">
    <property type="entry name" value="Ribokinase-like"/>
    <property type="match status" value="1"/>
</dbReference>
<dbReference type="EC" id="2.7.1.45" evidence="4"/>
<dbReference type="OrthoDB" id="9813569at2"/>
<dbReference type="InterPro" id="IPR002173">
    <property type="entry name" value="Carboh/pur_kinase_PfkB_CS"/>
</dbReference>
<dbReference type="InterPro" id="IPR011611">
    <property type="entry name" value="PfkB_dom"/>
</dbReference>
<accession>A0A6N3FYY8</accession>
<dbReference type="GO" id="GO:0008673">
    <property type="term" value="F:2-dehydro-3-deoxygluconokinase activity"/>
    <property type="evidence" value="ECO:0007669"/>
    <property type="project" value="UniProtKB-EC"/>
</dbReference>
<dbReference type="KEGG" id="cbut:ATN24_13295"/>
<evidence type="ECO:0000256" key="1">
    <source>
        <dbReference type="ARBA" id="ARBA00010688"/>
    </source>
</evidence>
<dbReference type="Pfam" id="PF00294">
    <property type="entry name" value="PfkB"/>
    <property type="match status" value="1"/>
</dbReference>
<dbReference type="PANTHER" id="PTHR43085">
    <property type="entry name" value="HEXOKINASE FAMILY MEMBER"/>
    <property type="match status" value="1"/>
</dbReference>
<organism evidence="4">
    <name type="scientific">Clostridium butyricum</name>
    <dbReference type="NCBI Taxonomy" id="1492"/>
    <lineage>
        <taxon>Bacteria</taxon>
        <taxon>Bacillati</taxon>
        <taxon>Bacillota</taxon>
        <taxon>Clostridia</taxon>
        <taxon>Eubacteriales</taxon>
        <taxon>Clostridiaceae</taxon>
        <taxon>Clostridium</taxon>
    </lineage>
</organism>
<dbReference type="AlphaFoldDB" id="A0A6N3FYY8"/>
<reference evidence="4" key="1">
    <citation type="submission" date="2019-11" db="EMBL/GenBank/DDBJ databases">
        <authorList>
            <person name="Feng L."/>
        </authorList>
    </citation>
    <scope>NUCLEOTIDE SEQUENCE</scope>
    <source>
        <strain evidence="4">CButyricumLFYP62</strain>
    </source>
</reference>
<dbReference type="RefSeq" id="WP_002580839.1">
    <property type="nucleotide sequence ID" value="NZ_BKBB01000009.1"/>
</dbReference>
<dbReference type="EMBL" id="CACRTU010000026">
    <property type="protein sequence ID" value="VYU57334.1"/>
    <property type="molecule type" value="Genomic_DNA"/>
</dbReference>
<evidence type="ECO:0000256" key="3">
    <source>
        <dbReference type="ARBA" id="ARBA00022777"/>
    </source>
</evidence>
<dbReference type="CDD" id="cd01166">
    <property type="entry name" value="KdgK"/>
    <property type="match status" value="1"/>
</dbReference>
<dbReference type="PROSITE" id="PS00584">
    <property type="entry name" value="PFKB_KINASES_2"/>
    <property type="match status" value="1"/>
</dbReference>
<evidence type="ECO:0000256" key="2">
    <source>
        <dbReference type="ARBA" id="ARBA00022679"/>
    </source>
</evidence>